<proteinExistence type="predicted"/>
<name>A0A1Y3R0H7_9BACT</name>
<sequence length="105" mass="11793">MDHFTLSLAVGAVAGTLDIIPMIFQRLPMRSCLSAFFIYFFAAVIVFYSDLPYLPWWADGMAVTLMLMIPVLFTFSGRERKAIPVVLFNALLFGFLISAAEKYLA</sequence>
<dbReference type="EMBL" id="VVXH01000006">
    <property type="protein sequence ID" value="KAA2378989.1"/>
    <property type="molecule type" value="Genomic_DNA"/>
</dbReference>
<evidence type="ECO:0000313" key="5">
    <source>
        <dbReference type="Proteomes" id="UP000322940"/>
    </source>
</evidence>
<dbReference type="EMBL" id="NFHB01000001">
    <property type="protein sequence ID" value="OUN04825.1"/>
    <property type="molecule type" value="Genomic_DNA"/>
</dbReference>
<reference evidence="2 5" key="3">
    <citation type="journal article" date="2019" name="Nat. Med.">
        <title>A library of human gut bacterial isolates paired with longitudinal multiomics data enables mechanistic microbiome research.</title>
        <authorList>
            <person name="Poyet M."/>
            <person name="Groussin M."/>
            <person name="Gibbons S.M."/>
            <person name="Avila-Pacheco J."/>
            <person name="Jiang X."/>
            <person name="Kearney S.M."/>
            <person name="Perrotta A.R."/>
            <person name="Berdy B."/>
            <person name="Zhao S."/>
            <person name="Lieberman T.D."/>
            <person name="Swanson P.K."/>
            <person name="Smith M."/>
            <person name="Roesemann S."/>
            <person name="Alexander J.E."/>
            <person name="Rich S.A."/>
            <person name="Livny J."/>
            <person name="Vlamakis H."/>
            <person name="Clish C."/>
            <person name="Bullock K."/>
            <person name="Deik A."/>
            <person name="Scott J."/>
            <person name="Pierce K.A."/>
            <person name="Xavier R.J."/>
            <person name="Alm E.J."/>
        </authorList>
    </citation>
    <scope>NUCLEOTIDE SEQUENCE [LARGE SCALE GENOMIC DNA]</scope>
    <source>
        <strain evidence="2 5">BIOML-A266</strain>
    </source>
</reference>
<dbReference type="RefSeq" id="WP_087400941.1">
    <property type="nucleotide sequence ID" value="NZ_AP031440.1"/>
</dbReference>
<evidence type="ECO:0000313" key="2">
    <source>
        <dbReference type="EMBL" id="KAA2378989.1"/>
    </source>
</evidence>
<evidence type="ECO:0000313" key="4">
    <source>
        <dbReference type="Proteomes" id="UP000195772"/>
    </source>
</evidence>
<keyword evidence="1" id="KW-1133">Transmembrane helix</keyword>
<dbReference type="Proteomes" id="UP000322940">
    <property type="component" value="Unassembled WGS sequence"/>
</dbReference>
<feature type="transmembrane region" description="Helical" evidence="1">
    <location>
        <begin position="6"/>
        <end position="24"/>
    </location>
</feature>
<evidence type="ECO:0000256" key="1">
    <source>
        <dbReference type="SAM" id="Phobius"/>
    </source>
</evidence>
<feature type="transmembrane region" description="Helical" evidence="1">
    <location>
        <begin position="31"/>
        <end position="48"/>
    </location>
</feature>
<dbReference type="Proteomes" id="UP000195772">
    <property type="component" value="Unassembled WGS sequence"/>
</dbReference>
<keyword evidence="1" id="KW-0472">Membrane</keyword>
<comment type="caution">
    <text evidence="3">The sequence shown here is derived from an EMBL/GenBank/DDBJ whole genome shotgun (WGS) entry which is preliminary data.</text>
</comment>
<dbReference type="OrthoDB" id="1047115at2"/>
<feature type="transmembrane region" description="Helical" evidence="1">
    <location>
        <begin position="82"/>
        <end position="100"/>
    </location>
</feature>
<feature type="transmembrane region" description="Helical" evidence="1">
    <location>
        <begin position="54"/>
        <end position="75"/>
    </location>
</feature>
<keyword evidence="1" id="KW-0812">Transmembrane</keyword>
<organism evidence="3 4">
    <name type="scientific">Alistipes onderdonkii</name>
    <dbReference type="NCBI Taxonomy" id="328813"/>
    <lineage>
        <taxon>Bacteria</taxon>
        <taxon>Pseudomonadati</taxon>
        <taxon>Bacteroidota</taxon>
        <taxon>Bacteroidia</taxon>
        <taxon>Bacteroidales</taxon>
        <taxon>Rikenellaceae</taxon>
        <taxon>Alistipes</taxon>
    </lineage>
</organism>
<dbReference type="AlphaFoldDB" id="A0A1Y3R0H7"/>
<gene>
    <name evidence="3" type="ORF">B5G41_00495</name>
    <name evidence="2" type="ORF">F2Y10_08010</name>
</gene>
<protein>
    <submittedName>
        <fullName evidence="3">Uncharacterized protein</fullName>
    </submittedName>
</protein>
<reference evidence="4" key="1">
    <citation type="submission" date="2017-04" db="EMBL/GenBank/DDBJ databases">
        <title>Function of individual gut microbiota members based on whole genome sequencing of pure cultures obtained from chicken caecum.</title>
        <authorList>
            <person name="Medvecky M."/>
            <person name="Cejkova D."/>
            <person name="Polansky O."/>
            <person name="Karasova D."/>
            <person name="Kubasova T."/>
            <person name="Cizek A."/>
            <person name="Rychlik I."/>
        </authorList>
    </citation>
    <scope>NUCLEOTIDE SEQUENCE [LARGE SCALE GENOMIC DNA]</scope>
    <source>
        <strain evidence="4">An90</strain>
    </source>
</reference>
<dbReference type="eggNOG" id="ENOG5032S18">
    <property type="taxonomic scope" value="Bacteria"/>
</dbReference>
<accession>A0A1Y3R0H7</accession>
<reference evidence="3" key="2">
    <citation type="journal article" date="2018" name="BMC Genomics">
        <title>Whole genome sequencing and function prediction of 133 gut anaerobes isolated from chicken caecum in pure cultures.</title>
        <authorList>
            <person name="Medvecky M."/>
            <person name="Cejkova D."/>
            <person name="Polansky O."/>
            <person name="Karasova D."/>
            <person name="Kubasova T."/>
            <person name="Cizek A."/>
            <person name="Rychlik I."/>
        </authorList>
    </citation>
    <scope>NUCLEOTIDE SEQUENCE</scope>
    <source>
        <strain evidence="3">An90</strain>
    </source>
</reference>
<evidence type="ECO:0000313" key="3">
    <source>
        <dbReference type="EMBL" id="OUN04825.1"/>
    </source>
</evidence>